<feature type="region of interest" description="Disordered" evidence="1">
    <location>
        <begin position="26"/>
        <end position="53"/>
    </location>
</feature>
<dbReference type="Gene3D" id="3.40.190.10">
    <property type="entry name" value="Periplasmic binding protein-like II"/>
    <property type="match status" value="1"/>
</dbReference>
<name>A0A3B0BR16_9BACL</name>
<comment type="caution">
    <text evidence="3">The sequence shown here is derived from an EMBL/GenBank/DDBJ whole genome shotgun (WGS) entry which is preliminary data.</text>
</comment>
<dbReference type="InterPro" id="IPR050490">
    <property type="entry name" value="Bact_solute-bd_prot1"/>
</dbReference>
<feature type="chain" id="PRO_5039552110" description="Extracellular solute-binding protein" evidence="2">
    <location>
        <begin position="24"/>
        <end position="445"/>
    </location>
</feature>
<sequence length="445" mass="48357">MKNMNRWLKLGMIGMGTAAMLSACGGGDGSKSGAGEATPGGTEPVAPAKPSGPVEINLVTPDATITPEFLERLAKKFPDYKINRYNQATKGSAITDLLTNGTPIDIIGRAATVYENDVVANKLQYNMEPLLKQAGVETKDFEQQLVNYVRSISGGGMYGIPGGSAINHVLFFNKTLFDQFGVAYPKDGMSWDDAMQLAAKMTRNEGGKQYYGFAGNTGIMTATNQLAIPLVNTKTQKPTINTDERWRSYFQIIYGNSVLNDALRSNNKAFSGGAKNLTAGDTAMLLFNANIGIIDKALQEETVNWDMVALPSFKEAPKTGSPMNSTLWGLTNQTRNREAAIDVIKYMVSDEVLGDLAKIGYLVPKQTDAIKRVFATEAKPAGKNWNAVNYNKFAAFPEMTVSDAAIAALYSKQIEDIVKGQTDMNTAFRTIEEEATKIIEENARK</sequence>
<dbReference type="PANTHER" id="PTHR43649">
    <property type="entry name" value="ARABINOSE-BINDING PROTEIN-RELATED"/>
    <property type="match status" value="1"/>
</dbReference>
<dbReference type="OrthoDB" id="383937at2"/>
<accession>A0A3B0BR16</accession>
<dbReference type="Proteomes" id="UP000282311">
    <property type="component" value="Unassembled WGS sequence"/>
</dbReference>
<keyword evidence="2" id="KW-0732">Signal</keyword>
<evidence type="ECO:0000256" key="2">
    <source>
        <dbReference type="SAM" id="SignalP"/>
    </source>
</evidence>
<evidence type="ECO:0000256" key="1">
    <source>
        <dbReference type="SAM" id="MobiDB-lite"/>
    </source>
</evidence>
<dbReference type="PANTHER" id="PTHR43649:SF12">
    <property type="entry name" value="DIACETYLCHITOBIOSE BINDING PROTEIN DASA"/>
    <property type="match status" value="1"/>
</dbReference>
<evidence type="ECO:0000313" key="4">
    <source>
        <dbReference type="Proteomes" id="UP000282311"/>
    </source>
</evidence>
<evidence type="ECO:0000313" key="3">
    <source>
        <dbReference type="EMBL" id="RKN74864.1"/>
    </source>
</evidence>
<organism evidence="3 4">
    <name type="scientific">Paenibacillus ginsengarvi</name>
    <dbReference type="NCBI Taxonomy" id="400777"/>
    <lineage>
        <taxon>Bacteria</taxon>
        <taxon>Bacillati</taxon>
        <taxon>Bacillota</taxon>
        <taxon>Bacilli</taxon>
        <taxon>Bacillales</taxon>
        <taxon>Paenibacillaceae</taxon>
        <taxon>Paenibacillus</taxon>
    </lineage>
</organism>
<keyword evidence="4" id="KW-1185">Reference proteome</keyword>
<proteinExistence type="predicted"/>
<gene>
    <name evidence="3" type="ORF">D7M11_26670</name>
</gene>
<dbReference type="SUPFAM" id="SSF53850">
    <property type="entry name" value="Periplasmic binding protein-like II"/>
    <property type="match status" value="1"/>
</dbReference>
<dbReference type="PROSITE" id="PS51257">
    <property type="entry name" value="PROKAR_LIPOPROTEIN"/>
    <property type="match status" value="1"/>
</dbReference>
<feature type="signal peptide" evidence="2">
    <location>
        <begin position="1"/>
        <end position="23"/>
    </location>
</feature>
<evidence type="ECO:0008006" key="5">
    <source>
        <dbReference type="Google" id="ProtNLM"/>
    </source>
</evidence>
<reference evidence="3 4" key="1">
    <citation type="journal article" date="2007" name="Int. J. Syst. Evol. Microbiol.">
        <title>Paenibacillus ginsengarvi sp. nov., isolated from soil from ginseng cultivation.</title>
        <authorList>
            <person name="Yoon M.H."/>
            <person name="Ten L.N."/>
            <person name="Im W.T."/>
        </authorList>
    </citation>
    <scope>NUCLEOTIDE SEQUENCE [LARGE SCALE GENOMIC DNA]</scope>
    <source>
        <strain evidence="3 4">KCTC 13059</strain>
    </source>
</reference>
<dbReference type="RefSeq" id="WP_120750311.1">
    <property type="nucleotide sequence ID" value="NZ_RBAH01000024.1"/>
</dbReference>
<dbReference type="AlphaFoldDB" id="A0A3B0BR16"/>
<dbReference type="EMBL" id="RBAH01000024">
    <property type="protein sequence ID" value="RKN74864.1"/>
    <property type="molecule type" value="Genomic_DNA"/>
</dbReference>
<protein>
    <recommendedName>
        <fullName evidence="5">Extracellular solute-binding protein</fullName>
    </recommendedName>
</protein>